<evidence type="ECO:0000256" key="1">
    <source>
        <dbReference type="ARBA" id="ARBA00001974"/>
    </source>
</evidence>
<evidence type="ECO:0000256" key="2">
    <source>
        <dbReference type="ARBA" id="ARBA00022630"/>
    </source>
</evidence>
<dbReference type="RefSeq" id="WP_066593533.1">
    <property type="nucleotide sequence ID" value="NZ_CAJTBZ010000032.1"/>
</dbReference>
<evidence type="ECO:0000259" key="6">
    <source>
        <dbReference type="Pfam" id="PF00890"/>
    </source>
</evidence>
<keyword evidence="3 5" id="KW-0274">FAD</keyword>
<dbReference type="InterPro" id="IPR010960">
    <property type="entry name" value="Flavocytochrome_c"/>
</dbReference>
<evidence type="ECO:0000256" key="5">
    <source>
        <dbReference type="RuleBase" id="RU366062"/>
    </source>
</evidence>
<dbReference type="Pfam" id="PF00890">
    <property type="entry name" value="FAD_binding_2"/>
    <property type="match status" value="1"/>
</dbReference>
<dbReference type="PROSITE" id="PS51318">
    <property type="entry name" value="TAT"/>
    <property type="match status" value="1"/>
</dbReference>
<evidence type="ECO:0000313" key="7">
    <source>
        <dbReference type="EMBL" id="OXE44188.1"/>
    </source>
</evidence>
<dbReference type="PANTHER" id="PTHR43400:SF7">
    <property type="entry name" value="FAD-DEPENDENT OXIDOREDUCTASE 2 FAD BINDING DOMAIN-CONTAINING PROTEIN"/>
    <property type="match status" value="1"/>
</dbReference>
<gene>
    <name evidence="7" type="ORF">ADH67_12990</name>
</gene>
<dbReference type="PRINTS" id="PR00411">
    <property type="entry name" value="PNDRDTASEI"/>
</dbReference>
<dbReference type="Gene3D" id="3.50.50.60">
    <property type="entry name" value="FAD/NAD(P)-binding domain"/>
    <property type="match status" value="1"/>
</dbReference>
<dbReference type="InterPro" id="IPR006311">
    <property type="entry name" value="TAT_signal"/>
</dbReference>
<dbReference type="SUPFAM" id="SSF56425">
    <property type="entry name" value="Succinate dehydrogenase/fumarate reductase flavoprotein, catalytic domain"/>
    <property type="match status" value="1"/>
</dbReference>
<feature type="signal peptide" evidence="5">
    <location>
        <begin position="1"/>
        <end position="29"/>
    </location>
</feature>
<dbReference type="InterPro" id="IPR003953">
    <property type="entry name" value="FAD-dep_OxRdtase_2_FAD-bd"/>
</dbReference>
<comment type="caution">
    <text evidence="7">The sequence shown here is derived from an EMBL/GenBank/DDBJ whole genome shotgun (WGS) entry which is preliminary data.</text>
</comment>
<keyword evidence="8" id="KW-1185">Reference proteome</keyword>
<dbReference type="InterPro" id="IPR019546">
    <property type="entry name" value="TAT_signal_bac_arc"/>
</dbReference>
<accession>A0A227KA24</accession>
<dbReference type="InterPro" id="IPR027477">
    <property type="entry name" value="Succ_DH/fumarate_Rdtase_cat_sf"/>
</dbReference>
<dbReference type="Gene3D" id="3.90.700.10">
    <property type="entry name" value="Succinate dehydrogenase/fumarate reductase flavoprotein, catalytic domain"/>
    <property type="match status" value="1"/>
</dbReference>
<dbReference type="NCBIfam" id="TIGR01409">
    <property type="entry name" value="TAT_signal_seq"/>
    <property type="match status" value="1"/>
</dbReference>
<dbReference type="PANTHER" id="PTHR43400">
    <property type="entry name" value="FUMARATE REDUCTASE"/>
    <property type="match status" value="1"/>
</dbReference>
<dbReference type="NCBIfam" id="TIGR01813">
    <property type="entry name" value="flavo_cyto_c"/>
    <property type="match status" value="1"/>
</dbReference>
<dbReference type="GO" id="GO:0016491">
    <property type="term" value="F:oxidoreductase activity"/>
    <property type="evidence" value="ECO:0007669"/>
    <property type="project" value="UniProtKB-KW"/>
</dbReference>
<comment type="cofactor">
    <cofactor evidence="1">
        <name>FAD</name>
        <dbReference type="ChEBI" id="CHEBI:57692"/>
    </cofactor>
</comment>
<dbReference type="GeneID" id="78361776"/>
<organism evidence="7 8">
    <name type="scientific">Turicimonas muris</name>
    <dbReference type="NCBI Taxonomy" id="1796652"/>
    <lineage>
        <taxon>Bacteria</taxon>
        <taxon>Pseudomonadati</taxon>
        <taxon>Pseudomonadota</taxon>
        <taxon>Betaproteobacteria</taxon>
        <taxon>Burkholderiales</taxon>
        <taxon>Sutterellaceae</taxon>
        <taxon>Turicimonas</taxon>
    </lineage>
</organism>
<sequence length="507" mass="54821">MTQVKSSRRNFLKASASLVAVAAPFSAYAAEKPKYDEEVDVIVVGSGVSGTIAAIAAAEKGSKVLLIDKMSRLGGTSRISGLNFACVGSPLQKEKGVQDTPEKLASDMYKVSGNMGDYEKALEMAKNTARAEKFMTERGVKWDGRLLKLGGHSEPRVLVSIGDGAGLLNALWTHMKTLKNLETGLHTKADEIILDKDGKVEGLEVRQDYYFDTPETDDLQNKTGTKKLIRAKQGVIFATGGYSRDKVFRSIEVPFLAGVATTTNPGATSGALKTMVRAGAQPMHLSLFRFAYPLPTEDMIWGVIVDPATGKRFMSEGATRNALAQTVLLRRMQNGDKKPFIIYDEKSLAKFHNLNRVQRSLNGLNGIDGTMTKFNSVEEAAKAFGADPAIVKNTVDAYNQAIKEGKDPEFNKPLERSGRKVEPLDFSAGVYAMPVNPRLNYTPGGIRTDLKARALSMETGKPIEGLFVVGEASGGLHGQERMTGCSMPECAVFGLIAGETVADRPKQ</sequence>
<reference evidence="8" key="1">
    <citation type="submission" date="2017-05" db="EMBL/GenBank/DDBJ databases">
        <title>Improved OligoMM genomes.</title>
        <authorList>
            <person name="Garzetti D."/>
        </authorList>
    </citation>
    <scope>NUCLEOTIDE SEQUENCE [LARGE SCALE GENOMIC DNA]</scope>
    <source>
        <strain evidence="8">YL45</strain>
    </source>
</reference>
<feature type="chain" id="PRO_5022267748" evidence="5">
    <location>
        <begin position="30"/>
        <end position="507"/>
    </location>
</feature>
<dbReference type="SUPFAM" id="SSF51905">
    <property type="entry name" value="FAD/NAD(P)-binding domain"/>
    <property type="match status" value="1"/>
</dbReference>
<dbReference type="InterPro" id="IPR036188">
    <property type="entry name" value="FAD/NAD-bd_sf"/>
</dbReference>
<comment type="similarity">
    <text evidence="5">Belongs to the FAD-dependent oxidoreductase 2 family. FRD/SDH subfamily.</text>
</comment>
<dbReference type="InterPro" id="IPR050315">
    <property type="entry name" value="FAD-oxidoreductase_2"/>
</dbReference>
<dbReference type="GO" id="GO:0010181">
    <property type="term" value="F:FMN binding"/>
    <property type="evidence" value="ECO:0007669"/>
    <property type="project" value="InterPro"/>
</dbReference>
<name>A0A227KA24_9BURK</name>
<proteinExistence type="inferred from homology"/>
<dbReference type="AlphaFoldDB" id="A0A227KA24"/>
<evidence type="ECO:0000313" key="8">
    <source>
        <dbReference type="Proteomes" id="UP000214610"/>
    </source>
</evidence>
<feature type="domain" description="FAD-dependent oxidoreductase 2 FAD-binding" evidence="6">
    <location>
        <begin position="40"/>
        <end position="486"/>
    </location>
</feature>
<evidence type="ECO:0000256" key="3">
    <source>
        <dbReference type="ARBA" id="ARBA00022827"/>
    </source>
</evidence>
<dbReference type="Proteomes" id="UP000214610">
    <property type="component" value="Unassembled WGS sequence"/>
</dbReference>
<keyword evidence="2 5" id="KW-0285">Flavoprotein</keyword>
<dbReference type="EMBL" id="NHMP01000016">
    <property type="protein sequence ID" value="OXE44188.1"/>
    <property type="molecule type" value="Genomic_DNA"/>
</dbReference>
<keyword evidence="4 5" id="KW-0560">Oxidoreductase</keyword>
<protein>
    <submittedName>
        <fullName evidence="7">Flavocytochrome c</fullName>
    </submittedName>
</protein>
<evidence type="ECO:0000256" key="4">
    <source>
        <dbReference type="ARBA" id="ARBA00023002"/>
    </source>
</evidence>
<keyword evidence="5" id="KW-0732">Signal</keyword>